<dbReference type="AlphaFoldDB" id="A0A135YTY3"/>
<comment type="caution">
    <text evidence="1">The sequence shown here is derived from an EMBL/GenBank/DDBJ whole genome shotgun (WGS) entry which is preliminary data.</text>
</comment>
<reference evidence="1 2" key="1">
    <citation type="submission" date="2016-02" db="EMBL/GenBank/DDBJ databases">
        <authorList>
            <person name="Wen L."/>
            <person name="He K."/>
            <person name="Yang H."/>
        </authorList>
    </citation>
    <scope>NUCLEOTIDE SEQUENCE [LARGE SCALE GENOMIC DNA]</scope>
    <source>
        <strain evidence="1 2">MJR8628A</strain>
    </source>
</reference>
<name>A0A135YTY3_9FIRM</name>
<accession>A0A135YTY3</accession>
<dbReference type="PATRIC" id="fig|1261.5.peg.1002"/>
<dbReference type="EMBL" id="LSQZ01000038">
    <property type="protein sequence ID" value="KXI12866.1"/>
    <property type="molecule type" value="Genomic_DNA"/>
</dbReference>
<dbReference type="Proteomes" id="UP000070326">
    <property type="component" value="Unassembled WGS sequence"/>
</dbReference>
<sequence>MLIIGLLITPFDLSIKTEVTENTIIVQNVIEYSRIAISLIMTGIGILSVINTLKNKKS</sequence>
<dbReference type="RefSeq" id="WP_195236783.1">
    <property type="nucleotide sequence ID" value="NZ_CAXUJS010000047.1"/>
</dbReference>
<protein>
    <submittedName>
        <fullName evidence="1">Uncharacterized protein</fullName>
    </submittedName>
</protein>
<evidence type="ECO:0000313" key="1">
    <source>
        <dbReference type="EMBL" id="KXI12866.1"/>
    </source>
</evidence>
<evidence type="ECO:0000313" key="2">
    <source>
        <dbReference type="Proteomes" id="UP000070326"/>
    </source>
</evidence>
<gene>
    <name evidence="1" type="ORF">HMPREF3195_00999</name>
</gene>
<proteinExistence type="predicted"/>
<organism evidence="1 2">
    <name type="scientific">Peptostreptococcus anaerobius</name>
    <dbReference type="NCBI Taxonomy" id="1261"/>
    <lineage>
        <taxon>Bacteria</taxon>
        <taxon>Bacillati</taxon>
        <taxon>Bacillota</taxon>
        <taxon>Clostridia</taxon>
        <taxon>Peptostreptococcales</taxon>
        <taxon>Peptostreptococcaceae</taxon>
        <taxon>Peptostreptococcus</taxon>
    </lineage>
</organism>